<comment type="subcellular location">
    <subcellularLocation>
        <location evidence="1">Nucleus</location>
        <location evidence="1">Nucleolus</location>
    </subcellularLocation>
</comment>
<dbReference type="InterPro" id="IPR012340">
    <property type="entry name" value="NA-bd_OB-fold"/>
</dbReference>
<dbReference type="STRING" id="70415.A0A5S6R3B6"/>
<dbReference type="SUPFAM" id="SSF50249">
    <property type="entry name" value="Nucleic acid-binding proteins"/>
    <property type="match status" value="1"/>
</dbReference>
<dbReference type="InterPro" id="IPR039771">
    <property type="entry name" value="Csl4"/>
</dbReference>
<keyword evidence="3" id="KW-1185">Reference proteome</keyword>
<dbReference type="GO" id="GO:0005730">
    <property type="term" value="C:nucleolus"/>
    <property type="evidence" value="ECO:0007669"/>
    <property type="project" value="UniProtKB-SubCell"/>
</dbReference>
<keyword evidence="2" id="KW-0271">Exosome</keyword>
<proteinExistence type="predicted"/>
<dbReference type="GO" id="GO:0000176">
    <property type="term" value="C:nuclear exosome (RNase complex)"/>
    <property type="evidence" value="ECO:0007669"/>
    <property type="project" value="TreeGrafter"/>
</dbReference>
<dbReference type="GO" id="GO:0006396">
    <property type="term" value="P:RNA processing"/>
    <property type="evidence" value="ECO:0007669"/>
    <property type="project" value="InterPro"/>
</dbReference>
<evidence type="ECO:0000256" key="1">
    <source>
        <dbReference type="ARBA" id="ARBA00004604"/>
    </source>
</evidence>
<reference evidence="4" key="1">
    <citation type="submission" date="2019-12" db="UniProtKB">
        <authorList>
            <consortium name="WormBaseParasite"/>
        </authorList>
    </citation>
    <scope>IDENTIFICATION</scope>
</reference>
<dbReference type="WBParaSite" id="TMUE_3000013990.1">
    <property type="protein sequence ID" value="TMUE_3000013990.1"/>
    <property type="gene ID" value="WBGene00292278"/>
</dbReference>
<sequence length="208" mass="22705">MSVSDKFESLKGVAVVPGDKIVKCDPLLKVGKGCSAVHRYVYSTVLGFINVRSVMDGKGAVVEVEQKKSPQADLPTTGSIVTCRVLETTHKHAICAVLAVKNIPVRQPCVGLINKEATRPNRKELASILKSLGVQDIILAKVIGPCENQAYPLSIEDRSLGVVFGYCYMNHKMRGRNDHMIKCEACGIQEEPTYVQPQSPKKESIQAL</sequence>
<name>A0A5S6R3B6_TRIMR</name>
<protein>
    <submittedName>
        <fullName evidence="4">Exosome complex component CSL4 C-terminal domain-containing protein</fullName>
    </submittedName>
</protein>
<dbReference type="PANTHER" id="PTHR12686:SF8">
    <property type="entry name" value="EXOSOME COMPLEX COMPONENT CSL4"/>
    <property type="match status" value="1"/>
</dbReference>
<dbReference type="PANTHER" id="PTHR12686">
    <property type="entry name" value="3'-5' EXORIBONUCLEASE CSL4-RELATED"/>
    <property type="match status" value="1"/>
</dbReference>
<dbReference type="AlphaFoldDB" id="A0A5S6R3B6"/>
<accession>A0A5S6R3B6</accession>
<dbReference type="Proteomes" id="UP000046395">
    <property type="component" value="Unassembled WGS sequence"/>
</dbReference>
<evidence type="ECO:0000313" key="4">
    <source>
        <dbReference type="WBParaSite" id="TMUE_3000013990.1"/>
    </source>
</evidence>
<dbReference type="Gene3D" id="2.40.50.140">
    <property type="entry name" value="Nucleic acid-binding proteins"/>
    <property type="match status" value="1"/>
</dbReference>
<evidence type="ECO:0000313" key="3">
    <source>
        <dbReference type="Proteomes" id="UP000046395"/>
    </source>
</evidence>
<dbReference type="GO" id="GO:0005737">
    <property type="term" value="C:cytoplasm"/>
    <property type="evidence" value="ECO:0007669"/>
    <property type="project" value="TreeGrafter"/>
</dbReference>
<evidence type="ECO:0000256" key="2">
    <source>
        <dbReference type="ARBA" id="ARBA00022835"/>
    </source>
</evidence>
<organism evidence="3 4">
    <name type="scientific">Trichuris muris</name>
    <name type="common">Mouse whipworm</name>
    <dbReference type="NCBI Taxonomy" id="70415"/>
    <lineage>
        <taxon>Eukaryota</taxon>
        <taxon>Metazoa</taxon>
        <taxon>Ecdysozoa</taxon>
        <taxon>Nematoda</taxon>
        <taxon>Enoplea</taxon>
        <taxon>Dorylaimia</taxon>
        <taxon>Trichinellida</taxon>
        <taxon>Trichuridae</taxon>
        <taxon>Trichuris</taxon>
    </lineage>
</organism>